<keyword evidence="2" id="KW-1185">Reference proteome</keyword>
<dbReference type="AlphaFoldDB" id="A0AAD9J572"/>
<reference evidence="1" key="1">
    <citation type="journal article" date="2023" name="Mol. Biol. Evol.">
        <title>Third-Generation Sequencing Reveals the Adaptive Role of the Epigenome in Three Deep-Sea Polychaetes.</title>
        <authorList>
            <person name="Perez M."/>
            <person name="Aroh O."/>
            <person name="Sun Y."/>
            <person name="Lan Y."/>
            <person name="Juniper S.K."/>
            <person name="Young C.R."/>
            <person name="Angers B."/>
            <person name="Qian P.Y."/>
        </authorList>
    </citation>
    <scope>NUCLEOTIDE SEQUENCE</scope>
    <source>
        <strain evidence="1">P08H-3</strain>
    </source>
</reference>
<evidence type="ECO:0000313" key="2">
    <source>
        <dbReference type="Proteomes" id="UP001208570"/>
    </source>
</evidence>
<comment type="caution">
    <text evidence="1">The sequence shown here is derived from an EMBL/GenBank/DDBJ whole genome shotgun (WGS) entry which is preliminary data.</text>
</comment>
<dbReference type="Proteomes" id="UP001208570">
    <property type="component" value="Unassembled WGS sequence"/>
</dbReference>
<gene>
    <name evidence="1" type="ORF">LSH36_592g01047</name>
</gene>
<organism evidence="1 2">
    <name type="scientific">Paralvinella palmiformis</name>
    <dbReference type="NCBI Taxonomy" id="53620"/>
    <lineage>
        <taxon>Eukaryota</taxon>
        <taxon>Metazoa</taxon>
        <taxon>Spiralia</taxon>
        <taxon>Lophotrochozoa</taxon>
        <taxon>Annelida</taxon>
        <taxon>Polychaeta</taxon>
        <taxon>Sedentaria</taxon>
        <taxon>Canalipalpata</taxon>
        <taxon>Terebellida</taxon>
        <taxon>Terebelliformia</taxon>
        <taxon>Alvinellidae</taxon>
        <taxon>Paralvinella</taxon>
    </lineage>
</organism>
<dbReference type="InterPro" id="IPR012444">
    <property type="entry name" value="DUF1647"/>
</dbReference>
<name>A0AAD9J572_9ANNE</name>
<evidence type="ECO:0000313" key="1">
    <source>
        <dbReference type="EMBL" id="KAK2146644.1"/>
    </source>
</evidence>
<sequence>MVDPRLIKKLGLPPKNHLQLSGKNVRNFVFVTAGDSEHYRESSDCIGSVQKYFPDYGILYYDLGLSAEERNEVSSWCHVEIRDFRFDNYPEHIKNKETKCFKFLIIQEVLRDHQAIFWVDASFRAKAPVDEFEHYFDQVIRTGGVLLGRNKHSVLTNVGWSDPVMFQFLVSDTLRQREVGQVESGAMLIYNTEFAFTQVLWWLYLCSLDDRCCPPQHRPQPSRFDDQTKLEQQGTFHEHRHDQSAINIIMANLFAYDTKSYAVVKKRHTHLRNESGEFTVDSSNQAPAFRHGGGRARPPVTSCFVKSGRHSPIKRGRFALRPIYFTVGTTRTKAGLIAEPSRGQGPTILPLAGRIKAKEAERGTPLIAREMAC</sequence>
<dbReference type="PANTHER" id="PTHR31389:SF4">
    <property type="entry name" value="LD39211P"/>
    <property type="match status" value="1"/>
</dbReference>
<protein>
    <submittedName>
        <fullName evidence="1">Uncharacterized protein</fullName>
    </submittedName>
</protein>
<accession>A0AAD9J572</accession>
<dbReference type="Pfam" id="PF07801">
    <property type="entry name" value="DUF1647"/>
    <property type="match status" value="1"/>
</dbReference>
<dbReference type="EMBL" id="JAODUP010000592">
    <property type="protein sequence ID" value="KAK2146644.1"/>
    <property type="molecule type" value="Genomic_DNA"/>
</dbReference>
<dbReference type="PANTHER" id="PTHR31389">
    <property type="entry name" value="LD39211P"/>
    <property type="match status" value="1"/>
</dbReference>
<proteinExistence type="predicted"/>